<evidence type="ECO:0000256" key="6">
    <source>
        <dbReference type="ARBA" id="ARBA00022679"/>
    </source>
</evidence>
<dbReference type="Gene3D" id="3.20.20.20">
    <property type="entry name" value="Dihydropteroate synthase-like"/>
    <property type="match status" value="1"/>
</dbReference>
<name>D2BJT2_DEHMV</name>
<gene>
    <name evidence="11" type="primary">folP</name>
    <name evidence="11" type="ordered locus">DhcVS_1485</name>
</gene>
<dbReference type="EMBL" id="CP001827">
    <property type="protein sequence ID" value="ACZ62582.1"/>
    <property type="molecule type" value="Genomic_DNA"/>
</dbReference>
<proteinExistence type="inferred from homology"/>
<dbReference type="SUPFAM" id="SSF51717">
    <property type="entry name" value="Dihydropteroate synthetase-like"/>
    <property type="match status" value="1"/>
</dbReference>
<dbReference type="GO" id="GO:0005829">
    <property type="term" value="C:cytosol"/>
    <property type="evidence" value="ECO:0007669"/>
    <property type="project" value="TreeGrafter"/>
</dbReference>
<dbReference type="PANTHER" id="PTHR20941">
    <property type="entry name" value="FOLATE SYNTHESIS PROTEINS"/>
    <property type="match status" value="1"/>
</dbReference>
<evidence type="ECO:0000256" key="4">
    <source>
        <dbReference type="ARBA" id="ARBA00009503"/>
    </source>
</evidence>
<dbReference type="AlphaFoldDB" id="D2BJT2"/>
<dbReference type="InterPro" id="IPR045031">
    <property type="entry name" value="DHP_synth-like"/>
</dbReference>
<dbReference type="EC" id="2.5.1.15" evidence="5"/>
<evidence type="ECO:0000259" key="10">
    <source>
        <dbReference type="PROSITE" id="PS50972"/>
    </source>
</evidence>
<evidence type="ECO:0000256" key="7">
    <source>
        <dbReference type="ARBA" id="ARBA00022723"/>
    </source>
</evidence>
<evidence type="ECO:0000256" key="3">
    <source>
        <dbReference type="ARBA" id="ARBA00004763"/>
    </source>
</evidence>
<keyword evidence="8" id="KW-0460">Magnesium</keyword>
<evidence type="ECO:0000256" key="1">
    <source>
        <dbReference type="ARBA" id="ARBA00000012"/>
    </source>
</evidence>
<dbReference type="GO" id="GO:0046654">
    <property type="term" value="P:tetrahydrofolate biosynthetic process"/>
    <property type="evidence" value="ECO:0007669"/>
    <property type="project" value="TreeGrafter"/>
</dbReference>
<reference evidence="11 12" key="1">
    <citation type="journal article" date="2009" name="PLoS Genet.">
        <title>Localized plasticity in the streamlined genomes of vinyl chloride respiring Dehalococcoides.</title>
        <authorList>
            <person name="McMurdie P.J."/>
            <person name="Behrens S.F."/>
            <person name="Muller J.A."/>
            <person name="Goke J."/>
            <person name="Ritalahti K.M."/>
            <person name="Wagner R."/>
            <person name="Goltsman E."/>
            <person name="Lapidus A."/>
            <person name="Holmes S."/>
            <person name="Loffler F.E."/>
            <person name="Spormann A.M."/>
        </authorList>
    </citation>
    <scope>NUCLEOTIDE SEQUENCE [LARGE SCALE GENOMIC DNA]</scope>
    <source>
        <strain evidence="11 12">VS</strain>
    </source>
</reference>
<evidence type="ECO:0000256" key="2">
    <source>
        <dbReference type="ARBA" id="ARBA00001946"/>
    </source>
</evidence>
<dbReference type="CDD" id="cd00739">
    <property type="entry name" value="DHPS"/>
    <property type="match status" value="1"/>
</dbReference>
<dbReference type="InterPro" id="IPR000489">
    <property type="entry name" value="Pterin-binding_dom"/>
</dbReference>
<organism evidence="11 12">
    <name type="scientific">Dehalococcoides mccartyi (strain VS)</name>
    <dbReference type="NCBI Taxonomy" id="311424"/>
    <lineage>
        <taxon>Bacteria</taxon>
        <taxon>Bacillati</taxon>
        <taxon>Chloroflexota</taxon>
        <taxon>Dehalococcoidia</taxon>
        <taxon>Dehalococcoidales</taxon>
        <taxon>Dehalococcoidaceae</taxon>
        <taxon>Dehalococcoides</taxon>
    </lineage>
</organism>
<dbReference type="InterPro" id="IPR006390">
    <property type="entry name" value="DHP_synth_dom"/>
</dbReference>
<evidence type="ECO:0000313" key="11">
    <source>
        <dbReference type="EMBL" id="ACZ62582.1"/>
    </source>
</evidence>
<comment type="pathway">
    <text evidence="3">Cofactor biosynthesis; tetrahydrofolate biosynthesis; 7,8-dihydrofolate from 2-amino-4-hydroxy-6-hydroxymethyl-7,8-dihydropteridine diphosphate and 4-aminobenzoate: step 1/2.</text>
</comment>
<keyword evidence="7" id="KW-0479">Metal-binding</keyword>
<dbReference type="KEGG" id="dev:DhcVS_1485"/>
<keyword evidence="9" id="KW-0289">Folate biosynthesis</keyword>
<comment type="catalytic activity">
    <reaction evidence="1">
        <text>(7,8-dihydropterin-6-yl)methyl diphosphate + 4-aminobenzoate = 7,8-dihydropteroate + diphosphate</text>
        <dbReference type="Rhea" id="RHEA:19949"/>
        <dbReference type="ChEBI" id="CHEBI:17836"/>
        <dbReference type="ChEBI" id="CHEBI:17839"/>
        <dbReference type="ChEBI" id="CHEBI:33019"/>
        <dbReference type="ChEBI" id="CHEBI:72950"/>
        <dbReference type="EC" id="2.5.1.15"/>
    </reaction>
</comment>
<evidence type="ECO:0000313" key="12">
    <source>
        <dbReference type="Proteomes" id="UP000002506"/>
    </source>
</evidence>
<keyword evidence="6" id="KW-0808">Transferase</keyword>
<dbReference type="GO" id="GO:0004156">
    <property type="term" value="F:dihydropteroate synthase activity"/>
    <property type="evidence" value="ECO:0007669"/>
    <property type="project" value="UniProtKB-EC"/>
</dbReference>
<comment type="cofactor">
    <cofactor evidence="2">
        <name>Mg(2+)</name>
        <dbReference type="ChEBI" id="CHEBI:18420"/>
    </cofactor>
</comment>
<dbReference type="HOGENOM" id="CLU_008023_0_2_0"/>
<comment type="similarity">
    <text evidence="4">Belongs to the DHPS family.</text>
</comment>
<protein>
    <recommendedName>
        <fullName evidence="5">dihydropteroate synthase</fullName>
        <ecNumber evidence="5">2.5.1.15</ecNumber>
    </recommendedName>
</protein>
<feature type="domain" description="Pterin-binding" evidence="10">
    <location>
        <begin position="26"/>
        <end position="272"/>
    </location>
</feature>
<dbReference type="InterPro" id="IPR011005">
    <property type="entry name" value="Dihydropteroate_synth-like_sf"/>
</dbReference>
<dbReference type="GO" id="GO:0046656">
    <property type="term" value="P:folic acid biosynthetic process"/>
    <property type="evidence" value="ECO:0007669"/>
    <property type="project" value="UniProtKB-KW"/>
</dbReference>
<evidence type="ECO:0000256" key="8">
    <source>
        <dbReference type="ARBA" id="ARBA00022842"/>
    </source>
</evidence>
<dbReference type="NCBIfam" id="TIGR01496">
    <property type="entry name" value="DHPS"/>
    <property type="match status" value="1"/>
</dbReference>
<sequence>MVMNLPVGKPESSCFGTKQFGWGQRTYIMGIVNVTTDSFSGDGLGADPKAALEQARRFAKEGADILDIGGESTRPDSQPVSMREELDRVIPAVRLISRNLDIPVSVDTYRYEVAEEALKAGACIINDVWGLKKDPSLFELAAKRPAGWVITSNQRENPAEDIMATVTRELRETALRLLGLGVPAQNIIIDPGVGFGKTLEQNLEIVRRLSELGSLNLPILLGTSRKSLIGQVLDTPPDERLEGTAATVALGIGGGADIVRVHDVAYMKRVCRMSDAVIRGKIWK</sequence>
<dbReference type="GO" id="GO:0046872">
    <property type="term" value="F:metal ion binding"/>
    <property type="evidence" value="ECO:0007669"/>
    <property type="project" value="UniProtKB-KW"/>
</dbReference>
<evidence type="ECO:0000256" key="9">
    <source>
        <dbReference type="ARBA" id="ARBA00022909"/>
    </source>
</evidence>
<evidence type="ECO:0000256" key="5">
    <source>
        <dbReference type="ARBA" id="ARBA00012458"/>
    </source>
</evidence>
<dbReference type="Pfam" id="PF00809">
    <property type="entry name" value="Pterin_bind"/>
    <property type="match status" value="1"/>
</dbReference>
<accession>D2BJT2</accession>
<dbReference type="eggNOG" id="COG0294">
    <property type="taxonomic scope" value="Bacteria"/>
</dbReference>
<dbReference type="PANTHER" id="PTHR20941:SF1">
    <property type="entry name" value="FOLIC ACID SYNTHESIS PROTEIN FOL1"/>
    <property type="match status" value="1"/>
</dbReference>
<dbReference type="Proteomes" id="UP000002506">
    <property type="component" value="Chromosome"/>
</dbReference>
<dbReference type="PROSITE" id="PS00793">
    <property type="entry name" value="DHPS_2"/>
    <property type="match status" value="1"/>
</dbReference>
<dbReference type="PROSITE" id="PS50972">
    <property type="entry name" value="PTERIN_BINDING"/>
    <property type="match status" value="1"/>
</dbReference>